<keyword evidence="1" id="KW-0812">Transmembrane</keyword>
<dbReference type="AlphaFoldDB" id="A0A849H969"/>
<evidence type="ECO:0000259" key="2">
    <source>
        <dbReference type="Pfam" id="PF07811"/>
    </source>
</evidence>
<reference evidence="3 4" key="1">
    <citation type="submission" date="2020-04" db="EMBL/GenBank/DDBJ databases">
        <title>Knoellia sp. isolate from air conditioner.</title>
        <authorList>
            <person name="Chea S."/>
            <person name="Kim D.-U."/>
        </authorList>
    </citation>
    <scope>NUCLEOTIDE SEQUENCE [LARGE SCALE GENOMIC DNA]</scope>
    <source>
        <strain evidence="3 4">DB2414S</strain>
    </source>
</reference>
<feature type="domain" description="TadE-like" evidence="2">
    <location>
        <begin position="8"/>
        <end position="50"/>
    </location>
</feature>
<evidence type="ECO:0000313" key="4">
    <source>
        <dbReference type="Proteomes" id="UP000588586"/>
    </source>
</evidence>
<organism evidence="3 4">
    <name type="scientific">Knoellia koreensis</name>
    <dbReference type="NCBI Taxonomy" id="2730921"/>
    <lineage>
        <taxon>Bacteria</taxon>
        <taxon>Bacillati</taxon>
        <taxon>Actinomycetota</taxon>
        <taxon>Actinomycetes</taxon>
        <taxon>Micrococcales</taxon>
        <taxon>Intrasporangiaceae</taxon>
        <taxon>Knoellia</taxon>
    </lineage>
</organism>
<dbReference type="EMBL" id="JABEPQ010000002">
    <property type="protein sequence ID" value="NNM46286.1"/>
    <property type="molecule type" value="Genomic_DNA"/>
</dbReference>
<dbReference type="RefSeq" id="WP_171243403.1">
    <property type="nucleotide sequence ID" value="NZ_JABEPQ010000002.1"/>
</dbReference>
<dbReference type="Pfam" id="PF07811">
    <property type="entry name" value="TadE"/>
    <property type="match status" value="1"/>
</dbReference>
<name>A0A849H969_9MICO</name>
<accession>A0A849H969</accession>
<comment type="caution">
    <text evidence="3">The sequence shown here is derived from an EMBL/GenBank/DDBJ whole genome shotgun (WGS) entry which is preliminary data.</text>
</comment>
<sequence length="126" mass="13303">MVRRRETGAAVVDFVLVGSMLTFLFLGIVQLGLALHVRNTLIASASEGARFGARADVDPAIGAERARSLIASSLSDRFARDVSVSVEDADGVQVVVVRVRAPLPVIGLVGPGDGFDVVGRAFEERQ</sequence>
<keyword evidence="1" id="KW-1133">Transmembrane helix</keyword>
<feature type="transmembrane region" description="Helical" evidence="1">
    <location>
        <begin position="12"/>
        <end position="35"/>
    </location>
</feature>
<proteinExistence type="predicted"/>
<keyword evidence="4" id="KW-1185">Reference proteome</keyword>
<dbReference type="Proteomes" id="UP000588586">
    <property type="component" value="Unassembled WGS sequence"/>
</dbReference>
<dbReference type="InterPro" id="IPR012495">
    <property type="entry name" value="TadE-like_dom"/>
</dbReference>
<protein>
    <submittedName>
        <fullName evidence="3">Pilus assembly protein</fullName>
    </submittedName>
</protein>
<evidence type="ECO:0000256" key="1">
    <source>
        <dbReference type="SAM" id="Phobius"/>
    </source>
</evidence>
<keyword evidence="1" id="KW-0472">Membrane</keyword>
<evidence type="ECO:0000313" key="3">
    <source>
        <dbReference type="EMBL" id="NNM46286.1"/>
    </source>
</evidence>
<gene>
    <name evidence="3" type="ORF">HJG52_09740</name>
</gene>